<dbReference type="EMBL" id="JH600070">
    <property type="protein sequence ID" value="EIJ43897.1"/>
    <property type="molecule type" value="Genomic_DNA"/>
</dbReference>
<evidence type="ECO:0000313" key="1">
    <source>
        <dbReference type="EMBL" id="EIJ43897.1"/>
    </source>
</evidence>
<reference evidence="1 2" key="1">
    <citation type="submission" date="2011-11" db="EMBL/GenBank/DDBJ databases">
        <title>Improved High-Quality Draft sequence of Beggiatoa alba B18lD.</title>
        <authorList>
            <consortium name="US DOE Joint Genome Institute"/>
            <person name="Lucas S."/>
            <person name="Han J."/>
            <person name="Lapidus A."/>
            <person name="Cheng J.-F."/>
            <person name="Goodwin L."/>
            <person name="Pitluck S."/>
            <person name="Peters L."/>
            <person name="Mikhailova N."/>
            <person name="Held B."/>
            <person name="Detter J.C."/>
            <person name="Han C."/>
            <person name="Tapia R."/>
            <person name="Land M."/>
            <person name="Hauser L."/>
            <person name="Kyrpides N."/>
            <person name="Ivanova N."/>
            <person name="Pagani I."/>
            <person name="Samuel K."/>
            <person name="Teske A."/>
            <person name="Mueller J."/>
            <person name="Woyke T."/>
        </authorList>
    </citation>
    <scope>NUCLEOTIDE SEQUENCE [LARGE SCALE GENOMIC DNA]</scope>
    <source>
        <strain evidence="1 2">B18LD</strain>
    </source>
</reference>
<protein>
    <submittedName>
        <fullName evidence="1">Uncharacterized protein</fullName>
    </submittedName>
</protein>
<dbReference type="AlphaFoldDB" id="I3CJV4"/>
<sequence length="51" mass="6039">MQDDDDLRIYVLASPSDIWFLTHDAPPLPQMQTQQAPKQAGLWQKLLKWFR</sequence>
<organism evidence="1 2">
    <name type="scientific">Beggiatoa alba B18LD</name>
    <dbReference type="NCBI Taxonomy" id="395493"/>
    <lineage>
        <taxon>Bacteria</taxon>
        <taxon>Pseudomonadati</taxon>
        <taxon>Pseudomonadota</taxon>
        <taxon>Gammaproteobacteria</taxon>
        <taxon>Thiotrichales</taxon>
        <taxon>Thiotrichaceae</taxon>
        <taxon>Beggiatoa</taxon>
    </lineage>
</organism>
<keyword evidence="2" id="KW-1185">Reference proteome</keyword>
<name>I3CJV4_9GAMM</name>
<accession>I3CJV4</accession>
<gene>
    <name evidence="1" type="ORF">BegalDRAFT_3071</name>
</gene>
<dbReference type="HOGENOM" id="CLU_3096038_0_0_6"/>
<proteinExistence type="predicted"/>
<evidence type="ECO:0000313" key="2">
    <source>
        <dbReference type="Proteomes" id="UP000005744"/>
    </source>
</evidence>
<dbReference type="Proteomes" id="UP000005744">
    <property type="component" value="Unassembled WGS sequence"/>
</dbReference>